<dbReference type="EMBL" id="ML986602">
    <property type="protein sequence ID" value="KAF2265977.1"/>
    <property type="molecule type" value="Genomic_DNA"/>
</dbReference>
<reference evidence="2" key="1">
    <citation type="journal article" date="2020" name="Stud. Mycol.">
        <title>101 Dothideomycetes genomes: A test case for predicting lifestyles and emergence of pathogens.</title>
        <authorList>
            <person name="Haridas S."/>
            <person name="Albert R."/>
            <person name="Binder M."/>
            <person name="Bloem J."/>
            <person name="LaButti K."/>
            <person name="Salamov A."/>
            <person name="Andreopoulos B."/>
            <person name="Baker S."/>
            <person name="Barry K."/>
            <person name="Bills G."/>
            <person name="Bluhm B."/>
            <person name="Cannon C."/>
            <person name="Castanera R."/>
            <person name="Culley D."/>
            <person name="Daum C."/>
            <person name="Ezra D."/>
            <person name="Gonzalez J."/>
            <person name="Henrissat B."/>
            <person name="Kuo A."/>
            <person name="Liang C."/>
            <person name="Lipzen A."/>
            <person name="Lutzoni F."/>
            <person name="Magnuson J."/>
            <person name="Mondo S."/>
            <person name="Nolan M."/>
            <person name="Ohm R."/>
            <person name="Pangilinan J."/>
            <person name="Park H.-J."/>
            <person name="Ramirez L."/>
            <person name="Alfaro M."/>
            <person name="Sun H."/>
            <person name="Tritt A."/>
            <person name="Yoshinaga Y."/>
            <person name="Zwiers L.-H."/>
            <person name="Turgeon B."/>
            <person name="Goodwin S."/>
            <person name="Spatafora J."/>
            <person name="Crous P."/>
            <person name="Grigoriev I."/>
        </authorList>
    </citation>
    <scope>NUCLEOTIDE SEQUENCE [LARGE SCALE GENOMIC DNA]</scope>
    <source>
        <strain evidence="2">CBS 304.66</strain>
    </source>
</reference>
<proteinExistence type="predicted"/>
<dbReference type="AlphaFoldDB" id="A0A9P4N4N9"/>
<gene>
    <name evidence="1" type="ORF">CC78DRAFT_170050</name>
</gene>
<accession>A0A9P4N4N9</accession>
<evidence type="ECO:0000313" key="2">
    <source>
        <dbReference type="Proteomes" id="UP000800093"/>
    </source>
</evidence>
<name>A0A9P4N4N9_9PLEO</name>
<sequence length="183" mass="19533">MGGTFSTRTGAGWLLGAQEYSFFRTPALPSVLARRCSTPGPLATAARTEQMLLAKCRAATAPSNPWSPKSAPRTAWAHASARRPGQPWWFGGRFMAGAARPHRDSQAVLQEIPPPGGMLCVKPNKPGSIQPARENYSTSGSGVVAASFRGRSPWSTPSGLLRAAQLARFYCLQDAGFVNRHPG</sequence>
<organism evidence="1 2">
    <name type="scientific">Lojkania enalia</name>
    <dbReference type="NCBI Taxonomy" id="147567"/>
    <lineage>
        <taxon>Eukaryota</taxon>
        <taxon>Fungi</taxon>
        <taxon>Dikarya</taxon>
        <taxon>Ascomycota</taxon>
        <taxon>Pezizomycotina</taxon>
        <taxon>Dothideomycetes</taxon>
        <taxon>Pleosporomycetidae</taxon>
        <taxon>Pleosporales</taxon>
        <taxon>Pleosporales incertae sedis</taxon>
        <taxon>Lojkania</taxon>
    </lineage>
</organism>
<protein>
    <submittedName>
        <fullName evidence="1">Uncharacterized protein</fullName>
    </submittedName>
</protein>
<keyword evidence="2" id="KW-1185">Reference proteome</keyword>
<comment type="caution">
    <text evidence="1">The sequence shown here is derived from an EMBL/GenBank/DDBJ whole genome shotgun (WGS) entry which is preliminary data.</text>
</comment>
<evidence type="ECO:0000313" key="1">
    <source>
        <dbReference type="EMBL" id="KAF2265977.1"/>
    </source>
</evidence>
<dbReference type="Proteomes" id="UP000800093">
    <property type="component" value="Unassembled WGS sequence"/>
</dbReference>